<dbReference type="PANTHER" id="PTHR40621:SF8">
    <property type="entry name" value="AP-1-LIKE TRANSCRIPTION FACTOR YAP3"/>
    <property type="match status" value="1"/>
</dbReference>
<dbReference type="InterPro" id="IPR004827">
    <property type="entry name" value="bZIP"/>
</dbReference>
<evidence type="ECO:0000313" key="8">
    <source>
        <dbReference type="Proteomes" id="UP000315783"/>
    </source>
</evidence>
<dbReference type="Gene3D" id="1.20.5.170">
    <property type="match status" value="1"/>
</dbReference>
<dbReference type="Pfam" id="PF00170">
    <property type="entry name" value="bZIP_1"/>
    <property type="match status" value="1"/>
</dbReference>
<dbReference type="PROSITE" id="PS00036">
    <property type="entry name" value="BZIP_BASIC"/>
    <property type="match status" value="1"/>
</dbReference>
<comment type="caution">
    <text evidence="7">The sequence shown here is derived from an EMBL/GenBank/DDBJ whole genome shotgun (WGS) entry which is preliminary data.</text>
</comment>
<dbReference type="FunFam" id="1.20.5.170:FF:000067">
    <property type="entry name" value="BZIP transcription factor"/>
    <property type="match status" value="1"/>
</dbReference>
<dbReference type="Proteomes" id="UP000315783">
    <property type="component" value="Unassembled WGS sequence"/>
</dbReference>
<keyword evidence="8" id="KW-1185">Reference proteome</keyword>
<feature type="region of interest" description="Disordered" evidence="5">
    <location>
        <begin position="214"/>
        <end position="253"/>
    </location>
</feature>
<dbReference type="CDD" id="cd14688">
    <property type="entry name" value="bZIP_YAP"/>
    <property type="match status" value="1"/>
</dbReference>
<dbReference type="AlphaFoldDB" id="A0A545VTV4"/>
<dbReference type="GO" id="GO:0000976">
    <property type="term" value="F:transcription cis-regulatory region binding"/>
    <property type="evidence" value="ECO:0007669"/>
    <property type="project" value="InterPro"/>
</dbReference>
<gene>
    <name evidence="7" type="ORF">IF1G_08080</name>
</gene>
<evidence type="ECO:0000256" key="1">
    <source>
        <dbReference type="ARBA" id="ARBA00004123"/>
    </source>
</evidence>
<evidence type="ECO:0000256" key="3">
    <source>
        <dbReference type="ARBA" id="ARBA00023242"/>
    </source>
</evidence>
<feature type="region of interest" description="Disordered" evidence="5">
    <location>
        <begin position="15"/>
        <end position="199"/>
    </location>
</feature>
<organism evidence="7 8">
    <name type="scientific">Cordyceps javanica</name>
    <dbReference type="NCBI Taxonomy" id="43265"/>
    <lineage>
        <taxon>Eukaryota</taxon>
        <taxon>Fungi</taxon>
        <taxon>Dikarya</taxon>
        <taxon>Ascomycota</taxon>
        <taxon>Pezizomycotina</taxon>
        <taxon>Sordariomycetes</taxon>
        <taxon>Hypocreomycetidae</taxon>
        <taxon>Hypocreales</taxon>
        <taxon>Cordycipitaceae</taxon>
        <taxon>Cordyceps</taxon>
    </lineage>
</organism>
<dbReference type="OrthoDB" id="4940293at2759"/>
<dbReference type="GO" id="GO:0090575">
    <property type="term" value="C:RNA polymerase II transcription regulator complex"/>
    <property type="evidence" value="ECO:0007669"/>
    <property type="project" value="TreeGrafter"/>
</dbReference>
<sequence>MDFSSQYQYGTAGTGAQTYGFLGPMQPLTPSHSASAGSDDFGHTSPPDAFDATLAGDDFAGYDYGAASGLTPGTLNASFPGPPTPPNQAAAFAAAQQQAQGIRNQQPQHQQPQHQQPQHQQQHHQHQQGSPDDGQGNKGNSEDDDLTPAQSRRKAQNRAAQRAFRERKEKHVKDLETKLADLEAAQQQASVENERLRRDLEKMSTENEILRATSSIPQQQQQQQHRHHSSSGSPPPPQHVATTGPTEYHPTDFYSNVLQGHANKAPSHRVVVGDDGARLLAAGATWDYIVSHELFKRGLVDVGGVSERLKGAARCDGQGPVFPEAAILAAIEQSVAGGSDDLL</sequence>
<dbReference type="InterPro" id="IPR046347">
    <property type="entry name" value="bZIP_sf"/>
</dbReference>
<accession>A0A545VTV4</accession>
<evidence type="ECO:0000256" key="5">
    <source>
        <dbReference type="SAM" id="MobiDB-lite"/>
    </source>
</evidence>
<dbReference type="PROSITE" id="PS50217">
    <property type="entry name" value="BZIP"/>
    <property type="match status" value="1"/>
</dbReference>
<reference evidence="7 8" key="1">
    <citation type="journal article" date="2019" name="Appl. Microbiol. Biotechnol.">
        <title>Genome sequence of Isaria javanica and comparative genome analysis insights into family S53 peptidase evolution in fungal entomopathogens.</title>
        <authorList>
            <person name="Lin R."/>
            <person name="Zhang X."/>
            <person name="Xin B."/>
            <person name="Zou M."/>
            <person name="Gao Y."/>
            <person name="Qin F."/>
            <person name="Hu Q."/>
            <person name="Xie B."/>
            <person name="Cheng X."/>
        </authorList>
    </citation>
    <scope>NUCLEOTIDE SEQUENCE [LARGE SCALE GENOMIC DNA]</scope>
    <source>
        <strain evidence="7 8">IJ1G</strain>
    </source>
</reference>
<keyword evidence="3" id="KW-0539">Nucleus</keyword>
<proteinExistence type="inferred from homology"/>
<evidence type="ECO:0000256" key="2">
    <source>
        <dbReference type="ARBA" id="ARBA00004496"/>
    </source>
</evidence>
<comment type="similarity">
    <text evidence="4">Belongs to the bZIP family. YAP subfamily.</text>
</comment>
<comment type="subcellular location">
    <subcellularLocation>
        <location evidence="2">Cytoplasm</location>
    </subcellularLocation>
    <subcellularLocation>
        <location evidence="1">Nucleus</location>
    </subcellularLocation>
</comment>
<feature type="domain" description="BZIP" evidence="6">
    <location>
        <begin position="147"/>
        <end position="210"/>
    </location>
</feature>
<dbReference type="STRING" id="43265.A0A545VTV4"/>
<evidence type="ECO:0000256" key="4">
    <source>
        <dbReference type="ARBA" id="ARBA00038132"/>
    </source>
</evidence>
<protein>
    <submittedName>
        <fullName evidence="7">BZIP transcription factor (Fcr3)</fullName>
    </submittedName>
</protein>
<dbReference type="GO" id="GO:0001228">
    <property type="term" value="F:DNA-binding transcription activator activity, RNA polymerase II-specific"/>
    <property type="evidence" value="ECO:0007669"/>
    <property type="project" value="TreeGrafter"/>
</dbReference>
<dbReference type="PANTHER" id="PTHR40621">
    <property type="entry name" value="TRANSCRIPTION FACTOR KAPC-RELATED"/>
    <property type="match status" value="1"/>
</dbReference>
<dbReference type="EMBL" id="SPUK01000012">
    <property type="protein sequence ID" value="TQV93502.1"/>
    <property type="molecule type" value="Genomic_DNA"/>
</dbReference>
<dbReference type="GO" id="GO:0005737">
    <property type="term" value="C:cytoplasm"/>
    <property type="evidence" value="ECO:0007669"/>
    <property type="project" value="UniProtKB-SubCell"/>
</dbReference>
<feature type="compositionally biased region" description="Basic and acidic residues" evidence="5">
    <location>
        <begin position="163"/>
        <end position="181"/>
    </location>
</feature>
<dbReference type="Gene3D" id="1.10.238.100">
    <property type="entry name" value="YAP1 redox domain. Chain B"/>
    <property type="match status" value="1"/>
</dbReference>
<feature type="compositionally biased region" description="Low complexity" evidence="5">
    <location>
        <begin position="214"/>
        <end position="223"/>
    </location>
</feature>
<dbReference type="SUPFAM" id="SSF57959">
    <property type="entry name" value="Leucine zipper domain"/>
    <property type="match status" value="1"/>
</dbReference>
<evidence type="ECO:0000313" key="7">
    <source>
        <dbReference type="EMBL" id="TQV93502.1"/>
    </source>
</evidence>
<name>A0A545VTV4_9HYPO</name>
<dbReference type="InterPro" id="IPR050936">
    <property type="entry name" value="AP-1-like"/>
</dbReference>
<feature type="compositionally biased region" description="Low complexity" evidence="5">
    <location>
        <begin position="87"/>
        <end position="120"/>
    </location>
</feature>
<dbReference type="SMART" id="SM00338">
    <property type="entry name" value="BRLZ"/>
    <property type="match status" value="1"/>
</dbReference>
<evidence type="ECO:0000259" key="6">
    <source>
        <dbReference type="PROSITE" id="PS50217"/>
    </source>
</evidence>
<dbReference type="GO" id="GO:0034599">
    <property type="term" value="P:cellular response to oxidative stress"/>
    <property type="evidence" value="ECO:0007669"/>
    <property type="project" value="UniProtKB-ARBA"/>
</dbReference>